<dbReference type="PROSITE" id="PS00107">
    <property type="entry name" value="PROTEIN_KINASE_ATP"/>
    <property type="match status" value="1"/>
</dbReference>
<dbReference type="SUPFAM" id="SSF56112">
    <property type="entry name" value="Protein kinase-like (PK-like)"/>
    <property type="match status" value="1"/>
</dbReference>
<dbReference type="SMART" id="SM00133">
    <property type="entry name" value="S_TK_X"/>
    <property type="match status" value="1"/>
</dbReference>
<evidence type="ECO:0008006" key="11">
    <source>
        <dbReference type="Google" id="ProtNLM"/>
    </source>
</evidence>
<accession>A0A1B6MLZ2</accession>
<evidence type="ECO:0000256" key="1">
    <source>
        <dbReference type="ARBA" id="ARBA00022527"/>
    </source>
</evidence>
<dbReference type="InterPro" id="IPR017441">
    <property type="entry name" value="Protein_kinase_ATP_BS"/>
</dbReference>
<evidence type="ECO:0000256" key="7">
    <source>
        <dbReference type="RuleBase" id="RU000304"/>
    </source>
</evidence>
<name>A0A1B6MLZ2_9HEMI</name>
<evidence type="ECO:0000256" key="3">
    <source>
        <dbReference type="ARBA" id="ARBA00022741"/>
    </source>
</evidence>
<evidence type="ECO:0000256" key="6">
    <source>
        <dbReference type="PROSITE-ProRule" id="PRU10141"/>
    </source>
</evidence>
<comment type="similarity">
    <text evidence="7">Belongs to the protein kinase superfamily.</text>
</comment>
<dbReference type="GO" id="GO:0004691">
    <property type="term" value="F:cAMP-dependent protein kinase activity"/>
    <property type="evidence" value="ECO:0007669"/>
    <property type="project" value="TreeGrafter"/>
</dbReference>
<feature type="non-terminal residue" evidence="10">
    <location>
        <position position="1"/>
    </location>
</feature>
<dbReference type="PANTHER" id="PTHR24353:SF152">
    <property type="entry name" value="UT01108P-RELATED"/>
    <property type="match status" value="1"/>
</dbReference>
<dbReference type="Pfam" id="PF00069">
    <property type="entry name" value="Pkinase"/>
    <property type="match status" value="1"/>
</dbReference>
<evidence type="ECO:0000259" key="9">
    <source>
        <dbReference type="PROSITE" id="PS51285"/>
    </source>
</evidence>
<keyword evidence="4" id="KW-0418">Kinase</keyword>
<keyword evidence="1 7" id="KW-0723">Serine/threonine-protein kinase</keyword>
<keyword evidence="2" id="KW-0808">Transferase</keyword>
<dbReference type="InterPro" id="IPR000961">
    <property type="entry name" value="AGC-kinase_C"/>
</dbReference>
<evidence type="ECO:0000256" key="5">
    <source>
        <dbReference type="ARBA" id="ARBA00022840"/>
    </source>
</evidence>
<sequence>LSKIHKMSKDKNETYSRFPDYGPLEIENYKEFLEKSKATFYENWFKPFLHKEKLSDFDQIQSLGSGSFGNVILIKHQENGKFYAMKAIEKEKIMKYKQFDHTRNEKLVLQCLNFPLTVYLMYCFKDNSYIYIVMPFITGGELFGHLRKFGKFDEVQARFYASQMVLAVEYLHYLDLIYRDLKPENILIDHTGYLKLTDFGFCKRMTKNRTYTLCGTPEYLAPEVILSKGYSKAVDWWAIGVLIYEFVAGNPPFYANDPMKIYEKIVANKYKMPPFFSPELKDLVKNILQVDLTRRFGNLKSGVEDIKEHKWFRQINWISVLNRKVPVPYVPKYKSPNDTSHFEKNDWKPLKVAKENKYSEEFADF</sequence>
<dbReference type="PROSITE" id="PS00108">
    <property type="entry name" value="PROTEIN_KINASE_ST"/>
    <property type="match status" value="1"/>
</dbReference>
<feature type="domain" description="Protein kinase" evidence="8">
    <location>
        <begin position="57"/>
        <end position="312"/>
    </location>
</feature>
<dbReference type="InterPro" id="IPR000719">
    <property type="entry name" value="Prot_kinase_dom"/>
</dbReference>
<dbReference type="PROSITE" id="PS51285">
    <property type="entry name" value="AGC_KINASE_CTER"/>
    <property type="match status" value="1"/>
</dbReference>
<dbReference type="GO" id="GO:0005524">
    <property type="term" value="F:ATP binding"/>
    <property type="evidence" value="ECO:0007669"/>
    <property type="project" value="UniProtKB-UniRule"/>
</dbReference>
<feature type="domain" description="AGC-kinase C-terminal" evidence="9">
    <location>
        <begin position="313"/>
        <end position="365"/>
    </location>
</feature>
<proteinExistence type="inferred from homology"/>
<dbReference type="GO" id="GO:0005829">
    <property type="term" value="C:cytosol"/>
    <property type="evidence" value="ECO:0007669"/>
    <property type="project" value="TreeGrafter"/>
</dbReference>
<evidence type="ECO:0000256" key="2">
    <source>
        <dbReference type="ARBA" id="ARBA00022679"/>
    </source>
</evidence>
<organism evidence="10">
    <name type="scientific">Graphocephala atropunctata</name>
    <dbReference type="NCBI Taxonomy" id="36148"/>
    <lineage>
        <taxon>Eukaryota</taxon>
        <taxon>Metazoa</taxon>
        <taxon>Ecdysozoa</taxon>
        <taxon>Arthropoda</taxon>
        <taxon>Hexapoda</taxon>
        <taxon>Insecta</taxon>
        <taxon>Pterygota</taxon>
        <taxon>Neoptera</taxon>
        <taxon>Paraneoptera</taxon>
        <taxon>Hemiptera</taxon>
        <taxon>Auchenorrhyncha</taxon>
        <taxon>Membracoidea</taxon>
        <taxon>Cicadellidae</taxon>
        <taxon>Cicadellinae</taxon>
        <taxon>Cicadellini</taxon>
        <taxon>Graphocephala</taxon>
    </lineage>
</organism>
<evidence type="ECO:0000256" key="4">
    <source>
        <dbReference type="ARBA" id="ARBA00022777"/>
    </source>
</evidence>
<dbReference type="AlphaFoldDB" id="A0A1B6MLZ2"/>
<evidence type="ECO:0000313" key="10">
    <source>
        <dbReference type="EMBL" id="JAT36960.1"/>
    </source>
</evidence>
<dbReference type="InterPro" id="IPR011009">
    <property type="entry name" value="Kinase-like_dom_sf"/>
</dbReference>
<dbReference type="PANTHER" id="PTHR24353">
    <property type="entry name" value="CYCLIC NUCLEOTIDE-DEPENDENT PROTEIN KINASE"/>
    <property type="match status" value="1"/>
</dbReference>
<dbReference type="GO" id="GO:0005634">
    <property type="term" value="C:nucleus"/>
    <property type="evidence" value="ECO:0007669"/>
    <property type="project" value="TreeGrafter"/>
</dbReference>
<dbReference type="InterPro" id="IPR008271">
    <property type="entry name" value="Ser/Thr_kinase_AS"/>
</dbReference>
<protein>
    <recommendedName>
        <fullName evidence="11">Protein kinase domain-containing protein</fullName>
    </recommendedName>
</protein>
<dbReference type="GO" id="GO:0005952">
    <property type="term" value="C:cAMP-dependent protein kinase complex"/>
    <property type="evidence" value="ECO:0007669"/>
    <property type="project" value="TreeGrafter"/>
</dbReference>
<feature type="binding site" evidence="6">
    <location>
        <position position="86"/>
    </location>
    <ligand>
        <name>ATP</name>
        <dbReference type="ChEBI" id="CHEBI:30616"/>
    </ligand>
</feature>
<dbReference type="SMART" id="SM00220">
    <property type="entry name" value="S_TKc"/>
    <property type="match status" value="1"/>
</dbReference>
<dbReference type="GO" id="GO:0007476">
    <property type="term" value="P:imaginal disc-derived wing morphogenesis"/>
    <property type="evidence" value="ECO:0007669"/>
    <property type="project" value="UniProtKB-ARBA"/>
</dbReference>
<dbReference type="EMBL" id="GEBQ01003017">
    <property type="protein sequence ID" value="JAT36960.1"/>
    <property type="molecule type" value="Transcribed_RNA"/>
</dbReference>
<reference evidence="10" key="1">
    <citation type="submission" date="2015-11" db="EMBL/GenBank/DDBJ databases">
        <title>De novo transcriptome assembly of four potential Pierce s Disease insect vectors from Arizona vineyards.</title>
        <authorList>
            <person name="Tassone E.E."/>
        </authorList>
    </citation>
    <scope>NUCLEOTIDE SEQUENCE</scope>
</reference>
<gene>
    <name evidence="10" type="ORF">g.23671</name>
</gene>
<dbReference type="Gene3D" id="3.30.200.20">
    <property type="entry name" value="Phosphorylase Kinase, domain 1"/>
    <property type="match status" value="1"/>
</dbReference>
<evidence type="ECO:0000259" key="8">
    <source>
        <dbReference type="PROSITE" id="PS50011"/>
    </source>
</evidence>
<keyword evidence="3 6" id="KW-0547">Nucleotide-binding</keyword>
<dbReference type="Gene3D" id="1.10.510.10">
    <property type="entry name" value="Transferase(Phosphotransferase) domain 1"/>
    <property type="match status" value="1"/>
</dbReference>
<dbReference type="FunFam" id="1.10.510.10:FF:000005">
    <property type="entry name" value="cAMP-dependent protein kinase catalytic subunit alpha"/>
    <property type="match status" value="1"/>
</dbReference>
<keyword evidence="5 6" id="KW-0067">ATP-binding</keyword>
<dbReference type="PROSITE" id="PS50011">
    <property type="entry name" value="PROTEIN_KINASE_DOM"/>
    <property type="match status" value="1"/>
</dbReference>